<evidence type="ECO:0000256" key="5">
    <source>
        <dbReference type="RuleBase" id="RU364019"/>
    </source>
</evidence>
<keyword evidence="3 5" id="KW-0375">Hydrogen ion transport</keyword>
<proteinExistence type="inferred from homology"/>
<dbReference type="EMBL" id="OU898282">
    <property type="protein sequence ID" value="CAG9838508.1"/>
    <property type="molecule type" value="Genomic_DNA"/>
</dbReference>
<dbReference type="Proteomes" id="UP001153709">
    <property type="component" value="Chromosome 7"/>
</dbReference>
<keyword evidence="9" id="KW-1185">Reference proteome</keyword>
<keyword evidence="2 5" id="KW-0813">Transport</keyword>
<evidence type="ECO:0000256" key="1">
    <source>
        <dbReference type="ARBA" id="ARBA00010066"/>
    </source>
</evidence>
<dbReference type="GO" id="GO:0046961">
    <property type="term" value="F:proton-transporting ATPase activity, rotational mechanism"/>
    <property type="evidence" value="ECO:0007669"/>
    <property type="project" value="InterPro"/>
</dbReference>
<dbReference type="Pfam" id="PF03179">
    <property type="entry name" value="V-ATPase_G"/>
    <property type="match status" value="1"/>
</dbReference>
<gene>
    <name evidence="8" type="ORF">DIABBA_LOCUS11395</name>
</gene>
<comment type="function">
    <text evidence="5">Subunit of the V1 complex of vacuolar(H+)-ATPase (V-ATPase), a multisubunit enzyme composed of a peripheral complex (V1) that hydrolyzes ATP and a membrane integral complex (V0) that translocates protons. V-ATPase is responsible for acidifying and maintaining the pH of intracellular compartments and in some cell types, is targeted to the plasma membrane, where it is responsible for acidifying the extracellular environment.</text>
</comment>
<keyword evidence="6" id="KW-0175">Coiled coil</keyword>
<evidence type="ECO:0000256" key="7">
    <source>
        <dbReference type="SAM" id="MobiDB-lite"/>
    </source>
</evidence>
<evidence type="ECO:0000313" key="9">
    <source>
        <dbReference type="Proteomes" id="UP001153709"/>
    </source>
</evidence>
<evidence type="ECO:0000256" key="6">
    <source>
        <dbReference type="SAM" id="Coils"/>
    </source>
</evidence>
<evidence type="ECO:0000256" key="3">
    <source>
        <dbReference type="ARBA" id="ARBA00022781"/>
    </source>
</evidence>
<organism evidence="8 9">
    <name type="scientific">Diabrotica balteata</name>
    <name type="common">Banded cucumber beetle</name>
    <dbReference type="NCBI Taxonomy" id="107213"/>
    <lineage>
        <taxon>Eukaryota</taxon>
        <taxon>Metazoa</taxon>
        <taxon>Ecdysozoa</taxon>
        <taxon>Arthropoda</taxon>
        <taxon>Hexapoda</taxon>
        <taxon>Insecta</taxon>
        <taxon>Pterygota</taxon>
        <taxon>Neoptera</taxon>
        <taxon>Endopterygota</taxon>
        <taxon>Coleoptera</taxon>
        <taxon>Polyphaga</taxon>
        <taxon>Cucujiformia</taxon>
        <taxon>Chrysomeloidea</taxon>
        <taxon>Chrysomelidae</taxon>
        <taxon>Galerucinae</taxon>
        <taxon>Diabroticina</taxon>
        <taxon>Diabroticites</taxon>
        <taxon>Diabrotica</taxon>
    </lineage>
</organism>
<evidence type="ECO:0000256" key="4">
    <source>
        <dbReference type="ARBA" id="ARBA00023065"/>
    </source>
</evidence>
<keyword evidence="4 5" id="KW-0406">Ion transport</keyword>
<evidence type="ECO:0000313" key="8">
    <source>
        <dbReference type="EMBL" id="CAG9838508.1"/>
    </source>
</evidence>
<comment type="similarity">
    <text evidence="1 5">Belongs to the V-ATPase G subunit family.</text>
</comment>
<sequence length="137" mass="16135">MSRNNSITDPHQASHIHMESQGIQQLLVAEKKAAEKIADARNRKVKRLKQAKEEAEAEIEKYRAQREKSFLQYEAQYAQSDHVETKIQHDMEMQMQNYKTEIEKNKDRVIEDLISYVTDVEPIVNPNFFILKSFNKI</sequence>
<feature type="compositionally biased region" description="Polar residues" evidence="7">
    <location>
        <begin position="1"/>
        <end position="11"/>
    </location>
</feature>
<feature type="region of interest" description="Disordered" evidence="7">
    <location>
        <begin position="1"/>
        <end position="20"/>
    </location>
</feature>
<dbReference type="GO" id="GO:0000221">
    <property type="term" value="C:vacuolar proton-transporting V-type ATPase, V1 domain"/>
    <property type="evidence" value="ECO:0007669"/>
    <property type="project" value="TreeGrafter"/>
</dbReference>
<dbReference type="InterPro" id="IPR005124">
    <property type="entry name" value="V-ATPase_G"/>
</dbReference>
<dbReference type="PANTHER" id="PTHR12713:SF11">
    <property type="entry name" value="V-TYPE PROTON ATPASE SUBUNIT G"/>
    <property type="match status" value="1"/>
</dbReference>
<dbReference type="PANTHER" id="PTHR12713">
    <property type="entry name" value="VACUOLAR ATP SYNTHASE SUBUNIT G"/>
    <property type="match status" value="1"/>
</dbReference>
<accession>A0A9N9TC22</accession>
<protein>
    <recommendedName>
        <fullName evidence="5">V-type proton ATPase subunit G</fullName>
    </recommendedName>
</protein>
<dbReference type="FunFam" id="1.20.5.2950:FF:000001">
    <property type="entry name" value="V-type proton ATPase subunit G"/>
    <property type="match status" value="1"/>
</dbReference>
<dbReference type="Gene3D" id="1.20.5.2950">
    <property type="match status" value="1"/>
</dbReference>
<feature type="coiled-coil region" evidence="6">
    <location>
        <begin position="23"/>
        <end position="108"/>
    </location>
</feature>
<dbReference type="AlphaFoldDB" id="A0A9N9TC22"/>
<evidence type="ECO:0000256" key="2">
    <source>
        <dbReference type="ARBA" id="ARBA00022448"/>
    </source>
</evidence>
<comment type="subunit">
    <text evidence="5">V-ATPase is a heteromultimeric enzyme made up of two complexes: the ATP-hydrolytic V1 complex and the proton translocation V0 complex.</text>
</comment>
<dbReference type="GO" id="GO:0016887">
    <property type="term" value="F:ATP hydrolysis activity"/>
    <property type="evidence" value="ECO:0007669"/>
    <property type="project" value="TreeGrafter"/>
</dbReference>
<name>A0A9N9TC22_DIABA</name>
<dbReference type="OrthoDB" id="250802at2759"/>
<reference evidence="8" key="1">
    <citation type="submission" date="2022-01" db="EMBL/GenBank/DDBJ databases">
        <authorList>
            <person name="King R."/>
        </authorList>
    </citation>
    <scope>NUCLEOTIDE SEQUENCE</scope>
</reference>
<dbReference type="NCBIfam" id="TIGR01147">
    <property type="entry name" value="V_ATP_synt_G"/>
    <property type="match status" value="1"/>
</dbReference>